<name>A0A7J6LRI8_PEROL</name>
<evidence type="ECO:0000256" key="2">
    <source>
        <dbReference type="ARBA" id="ARBA00022840"/>
    </source>
</evidence>
<dbReference type="Proteomes" id="UP000572268">
    <property type="component" value="Unassembled WGS sequence"/>
</dbReference>
<dbReference type="EMBL" id="JABANN010000346">
    <property type="protein sequence ID" value="KAF4661610.1"/>
    <property type="molecule type" value="Genomic_DNA"/>
</dbReference>
<dbReference type="PANTHER" id="PTHR24055">
    <property type="entry name" value="MITOGEN-ACTIVATED PROTEIN KINASE"/>
    <property type="match status" value="1"/>
</dbReference>
<dbReference type="GO" id="GO:0005524">
    <property type="term" value="F:ATP binding"/>
    <property type="evidence" value="ECO:0007669"/>
    <property type="project" value="UniProtKB-KW"/>
</dbReference>
<keyword evidence="2" id="KW-0067">ATP-binding</keyword>
<dbReference type="Gene3D" id="3.30.200.20">
    <property type="entry name" value="Phosphorylase Kinase, domain 1"/>
    <property type="match status" value="1"/>
</dbReference>
<accession>A0A7J6LRI8</accession>
<keyword evidence="5" id="KW-0418">Kinase</keyword>
<dbReference type="Pfam" id="PF00069">
    <property type="entry name" value="Pkinase"/>
    <property type="match status" value="1"/>
</dbReference>
<evidence type="ECO:0000259" key="4">
    <source>
        <dbReference type="PROSITE" id="PS50011"/>
    </source>
</evidence>
<dbReference type="SMART" id="SM00220">
    <property type="entry name" value="S_TKc"/>
    <property type="match status" value="1"/>
</dbReference>
<sequence length="438" mass="47898">MEKYDTLQTARVRSPAEVFFGEKPPEYVAIKKFRRPVGKEESVERTAARETRLLSELKHPNIIEMLEVVRTDKGNLYLIFEFAPQTLLDLIERCSASDPTTPQPVYDGHPKGRGIGLAMTMTIGRQLVAGLGYIHSKGVIHRDVKPENILLTGERLDVVKLCDFGFARYLKEADTSPSKEGAPHAAAANLTEYVSTRWYRAPELLLGPGGKRGKGKNGNYEQSIDVWALGCVVAECDTGEPAFTGDSDVATLKLINDALPVPLPATRRRAVLSAQGQRTPQFIKDRYSPRLHAFLRGCLQYSPSERLACVDLAPLLVGLPDSAVALDSGHSRTLSQSHQRASKRERSGILSCEDGGFGQPSGPSKRRRSACLVIGRLPTTPLGSEPSTSASGLSSSSPRPTPKLTRRKSVCDSRERRRLAVLTSVPPLPTTHHHPVDA</sequence>
<evidence type="ECO:0000256" key="3">
    <source>
        <dbReference type="SAM" id="MobiDB-lite"/>
    </source>
</evidence>
<evidence type="ECO:0000313" key="5">
    <source>
        <dbReference type="EMBL" id="KAF4661610.1"/>
    </source>
</evidence>
<dbReference type="Gene3D" id="1.10.510.10">
    <property type="entry name" value="Transferase(Phosphotransferase) domain 1"/>
    <property type="match status" value="1"/>
</dbReference>
<comment type="caution">
    <text evidence="5">The sequence shown here is derived from an EMBL/GenBank/DDBJ whole genome shotgun (WGS) entry which is preliminary data.</text>
</comment>
<dbReference type="PROSITE" id="PS00108">
    <property type="entry name" value="PROTEIN_KINASE_ST"/>
    <property type="match status" value="1"/>
</dbReference>
<dbReference type="InterPro" id="IPR000719">
    <property type="entry name" value="Prot_kinase_dom"/>
</dbReference>
<keyword evidence="1" id="KW-0547">Nucleotide-binding</keyword>
<protein>
    <submittedName>
        <fullName evidence="5">Cyclin-dependent kinase-like</fullName>
    </submittedName>
</protein>
<evidence type="ECO:0000256" key="1">
    <source>
        <dbReference type="ARBA" id="ARBA00022741"/>
    </source>
</evidence>
<gene>
    <name evidence="5" type="primary">CDKL3</name>
    <name evidence="5" type="ORF">FOL46_005664</name>
</gene>
<reference evidence="5 6" key="1">
    <citation type="submission" date="2020-04" db="EMBL/GenBank/DDBJ databases">
        <title>Perkinsus olseni comparative genomics.</title>
        <authorList>
            <person name="Bogema D.R."/>
        </authorList>
    </citation>
    <scope>NUCLEOTIDE SEQUENCE [LARGE SCALE GENOMIC DNA]</scope>
    <source>
        <strain evidence="5">ATCC PRA-31</strain>
    </source>
</reference>
<feature type="domain" description="Protein kinase" evidence="4">
    <location>
        <begin position="4"/>
        <end position="316"/>
    </location>
</feature>
<organism evidence="5 6">
    <name type="scientific">Perkinsus olseni</name>
    <name type="common">Perkinsus atlanticus</name>
    <dbReference type="NCBI Taxonomy" id="32597"/>
    <lineage>
        <taxon>Eukaryota</taxon>
        <taxon>Sar</taxon>
        <taxon>Alveolata</taxon>
        <taxon>Perkinsozoa</taxon>
        <taxon>Perkinsea</taxon>
        <taxon>Perkinsida</taxon>
        <taxon>Perkinsidae</taxon>
        <taxon>Perkinsus</taxon>
    </lineage>
</organism>
<evidence type="ECO:0000313" key="6">
    <source>
        <dbReference type="Proteomes" id="UP000572268"/>
    </source>
</evidence>
<dbReference type="InterPro" id="IPR008271">
    <property type="entry name" value="Ser/Thr_kinase_AS"/>
</dbReference>
<proteinExistence type="predicted"/>
<dbReference type="GO" id="GO:0004672">
    <property type="term" value="F:protein kinase activity"/>
    <property type="evidence" value="ECO:0007669"/>
    <property type="project" value="InterPro"/>
</dbReference>
<dbReference type="InterPro" id="IPR050117">
    <property type="entry name" value="MAPK"/>
</dbReference>
<keyword evidence="5" id="KW-0808">Transferase</keyword>
<dbReference type="SUPFAM" id="SSF56112">
    <property type="entry name" value="Protein kinase-like (PK-like)"/>
    <property type="match status" value="1"/>
</dbReference>
<dbReference type="AlphaFoldDB" id="A0A7J6LRI8"/>
<feature type="region of interest" description="Disordered" evidence="3">
    <location>
        <begin position="329"/>
        <end position="438"/>
    </location>
</feature>
<dbReference type="PROSITE" id="PS50011">
    <property type="entry name" value="PROTEIN_KINASE_DOM"/>
    <property type="match status" value="1"/>
</dbReference>
<feature type="compositionally biased region" description="Low complexity" evidence="3">
    <location>
        <begin position="384"/>
        <end position="398"/>
    </location>
</feature>
<dbReference type="InterPro" id="IPR011009">
    <property type="entry name" value="Kinase-like_dom_sf"/>
</dbReference>